<reference evidence="1" key="1">
    <citation type="journal article" date="2020" name="Nature">
        <title>Giant virus diversity and host interactions through global metagenomics.</title>
        <authorList>
            <person name="Schulz F."/>
            <person name="Roux S."/>
            <person name="Paez-Espino D."/>
            <person name="Jungbluth S."/>
            <person name="Walsh D.A."/>
            <person name="Denef V.J."/>
            <person name="McMahon K.D."/>
            <person name="Konstantinidis K.T."/>
            <person name="Eloe-Fadrosh E.A."/>
            <person name="Kyrpides N.C."/>
            <person name="Woyke T."/>
        </authorList>
    </citation>
    <scope>NUCLEOTIDE SEQUENCE</scope>
    <source>
        <strain evidence="1">GVMAG-M-3300024252-29</strain>
    </source>
</reference>
<sequence>MNQSQTLQKAFNDHFDEFMEDIVNIFPDDMDIRNSRNSIKMLRKANPKLLIQIWNKYVSTKYASQIEAGDITFFINNDYNDDVGNMENATQVMSAIDRLRGPIKLMTPDSQEKAMKYIQNLKKIGDMYFSMAS</sequence>
<name>A0A6C0IPS1_9ZZZZ</name>
<protein>
    <submittedName>
        <fullName evidence="1">Uncharacterized protein</fullName>
    </submittedName>
</protein>
<evidence type="ECO:0000313" key="1">
    <source>
        <dbReference type="EMBL" id="QHT93523.1"/>
    </source>
</evidence>
<accession>A0A6C0IPS1</accession>
<dbReference type="AlphaFoldDB" id="A0A6C0IPS1"/>
<organism evidence="1">
    <name type="scientific">viral metagenome</name>
    <dbReference type="NCBI Taxonomy" id="1070528"/>
    <lineage>
        <taxon>unclassified sequences</taxon>
        <taxon>metagenomes</taxon>
        <taxon>organismal metagenomes</taxon>
    </lineage>
</organism>
<proteinExistence type="predicted"/>
<dbReference type="EMBL" id="MN740208">
    <property type="protein sequence ID" value="QHT93523.1"/>
    <property type="molecule type" value="Genomic_DNA"/>
</dbReference>